<dbReference type="PANTHER" id="PTHR42738:SF7">
    <property type="entry name" value="HYDROXYMETHYLGLUTARYL-COA LYASE"/>
    <property type="match status" value="1"/>
</dbReference>
<dbReference type="AlphaFoldDB" id="A0A0K2G6L9"/>
<keyword evidence="3 6" id="KW-0456">Lyase</keyword>
<dbReference type="FunFam" id="3.20.20.70:FF:000071">
    <property type="entry name" value="Hydroxymethylglutaryl-CoA lyase"/>
    <property type="match status" value="1"/>
</dbReference>
<keyword evidence="7" id="KW-1185">Reference proteome</keyword>
<name>A0A0K2G6L9_NITMO</name>
<evidence type="ECO:0000313" key="6">
    <source>
        <dbReference type="EMBL" id="ALA56494.1"/>
    </source>
</evidence>
<dbReference type="NCBIfam" id="NF004283">
    <property type="entry name" value="PRK05692.1"/>
    <property type="match status" value="1"/>
</dbReference>
<dbReference type="Pfam" id="PF00682">
    <property type="entry name" value="HMGL-like"/>
    <property type="match status" value="1"/>
</dbReference>
<organism evidence="6 7">
    <name type="scientific">Nitrospira moscoviensis</name>
    <dbReference type="NCBI Taxonomy" id="42253"/>
    <lineage>
        <taxon>Bacteria</taxon>
        <taxon>Pseudomonadati</taxon>
        <taxon>Nitrospirota</taxon>
        <taxon>Nitrospiria</taxon>
        <taxon>Nitrospirales</taxon>
        <taxon>Nitrospiraceae</taxon>
        <taxon>Nitrospira</taxon>
    </lineage>
</organism>
<dbReference type="GO" id="GO:0046872">
    <property type="term" value="F:metal ion binding"/>
    <property type="evidence" value="ECO:0007669"/>
    <property type="project" value="UniProtKB-KW"/>
</dbReference>
<dbReference type="EC" id="4.1.3.4" evidence="6"/>
<dbReference type="GO" id="GO:0046951">
    <property type="term" value="P:ketone body biosynthetic process"/>
    <property type="evidence" value="ECO:0007669"/>
    <property type="project" value="TreeGrafter"/>
</dbReference>
<dbReference type="InterPro" id="IPR043594">
    <property type="entry name" value="HMGL"/>
</dbReference>
<evidence type="ECO:0000256" key="2">
    <source>
        <dbReference type="ARBA" id="ARBA00022723"/>
    </source>
</evidence>
<protein>
    <submittedName>
        <fullName evidence="6">3-hydroxymethyl-3-methylglutaryl-CoA lyase, cytoplasmic</fullName>
        <ecNumber evidence="6">4.1.3.4</ecNumber>
    </submittedName>
</protein>
<dbReference type="InterPro" id="IPR000891">
    <property type="entry name" value="PYR_CT"/>
</dbReference>
<accession>A0A0K2G6L9</accession>
<feature type="region of interest" description="Disordered" evidence="4">
    <location>
        <begin position="1"/>
        <end position="35"/>
    </location>
</feature>
<dbReference type="GO" id="GO:0006552">
    <property type="term" value="P:L-leucine catabolic process"/>
    <property type="evidence" value="ECO:0007669"/>
    <property type="project" value="TreeGrafter"/>
</dbReference>
<dbReference type="GO" id="GO:0004419">
    <property type="term" value="F:hydroxymethylglutaryl-CoA lyase activity"/>
    <property type="evidence" value="ECO:0007669"/>
    <property type="project" value="UniProtKB-EC"/>
</dbReference>
<dbReference type="EMBL" id="CP011801">
    <property type="protein sequence ID" value="ALA56494.1"/>
    <property type="molecule type" value="Genomic_DNA"/>
</dbReference>
<sequence>MNGELPTGPPRPMAERRHHRRRNPTMSTPDRHRDVSRPIRIVEVGPRDGLQNEPAIVSTEAKVSFVDALSRTGVAEIEAGSFVAPRAIPQLADSDEVFRKIDRRPGVVYSALVPNERGLERARAAAVDKIAVFTAASDTFTRRNINCTVRESIERFKPVVSGAKRDGMIVRGYISTAAHCPFEGPVPPSRVVEVMRLLLDLGVDEISLGDTIGKAAPPDVRNLLDAVKPEIGRTALSLHVHDTYGMAIANALVAWMEYGIDSFDTSAGGLGGCPYAPGASGNVATEDIVYALKASGAAVAVDERLVVAAARQMETALKRSLSSRLSLVYQRHAAYEAVP</sequence>
<comment type="similarity">
    <text evidence="1">Belongs to the HMG-CoA lyase family.</text>
</comment>
<dbReference type="KEGG" id="nmv:NITMOv2_0050"/>
<evidence type="ECO:0000259" key="5">
    <source>
        <dbReference type="PROSITE" id="PS50991"/>
    </source>
</evidence>
<proteinExistence type="inferred from homology"/>
<evidence type="ECO:0000256" key="4">
    <source>
        <dbReference type="SAM" id="MobiDB-lite"/>
    </source>
</evidence>
<keyword evidence="2" id="KW-0479">Metal-binding</keyword>
<dbReference type="PATRIC" id="fig|42253.5.peg.52"/>
<feature type="domain" description="Pyruvate carboxyltransferase" evidence="5">
    <location>
        <begin position="39"/>
        <end position="307"/>
    </location>
</feature>
<dbReference type="InterPro" id="IPR013785">
    <property type="entry name" value="Aldolase_TIM"/>
</dbReference>
<dbReference type="PROSITE" id="PS50991">
    <property type="entry name" value="PYR_CT"/>
    <property type="match status" value="1"/>
</dbReference>
<gene>
    <name evidence="6" type="primary">Hmgcll</name>
    <name evidence="6" type="ORF">NITMOv2_0050</name>
</gene>
<reference evidence="6 7" key="1">
    <citation type="journal article" date="2015" name="Proc. Natl. Acad. Sci. U.S.A.">
        <title>Expanded metabolic versatility of ubiquitous nitrite-oxidizing bacteria from the genus Nitrospira.</title>
        <authorList>
            <person name="Koch H."/>
            <person name="Lucker S."/>
            <person name="Albertsen M."/>
            <person name="Kitzinger K."/>
            <person name="Herbold C."/>
            <person name="Spieck E."/>
            <person name="Nielsen P.H."/>
            <person name="Wagner M."/>
            <person name="Daims H."/>
        </authorList>
    </citation>
    <scope>NUCLEOTIDE SEQUENCE [LARGE SCALE GENOMIC DNA]</scope>
    <source>
        <strain evidence="6 7">NSP M-1</strain>
    </source>
</reference>
<dbReference type="Gene3D" id="3.20.20.70">
    <property type="entry name" value="Aldolase class I"/>
    <property type="match status" value="1"/>
</dbReference>
<dbReference type="Proteomes" id="UP000069205">
    <property type="component" value="Chromosome"/>
</dbReference>
<dbReference type="PANTHER" id="PTHR42738">
    <property type="entry name" value="HYDROXYMETHYLGLUTARYL-COA LYASE"/>
    <property type="match status" value="1"/>
</dbReference>
<evidence type="ECO:0000313" key="7">
    <source>
        <dbReference type="Proteomes" id="UP000069205"/>
    </source>
</evidence>
<dbReference type="CDD" id="cd07938">
    <property type="entry name" value="DRE_TIM_HMGL"/>
    <property type="match status" value="1"/>
</dbReference>
<evidence type="ECO:0000256" key="3">
    <source>
        <dbReference type="ARBA" id="ARBA00023239"/>
    </source>
</evidence>
<dbReference type="SUPFAM" id="SSF51569">
    <property type="entry name" value="Aldolase"/>
    <property type="match status" value="1"/>
</dbReference>
<evidence type="ECO:0000256" key="1">
    <source>
        <dbReference type="ARBA" id="ARBA00009405"/>
    </source>
</evidence>
<dbReference type="STRING" id="42253.NITMOv2_0050"/>